<protein>
    <submittedName>
        <fullName evidence="7">Alpha/beta hydrolase</fullName>
    </submittedName>
</protein>
<feature type="compositionally biased region" description="Polar residues" evidence="4">
    <location>
        <begin position="523"/>
        <end position="532"/>
    </location>
</feature>
<organism evidence="7 8">
    <name type="scientific">Saccharopolyspora oryzae</name>
    <dbReference type="NCBI Taxonomy" id="2997343"/>
    <lineage>
        <taxon>Bacteria</taxon>
        <taxon>Bacillati</taxon>
        <taxon>Actinomycetota</taxon>
        <taxon>Actinomycetes</taxon>
        <taxon>Pseudonocardiales</taxon>
        <taxon>Pseudonocardiaceae</taxon>
        <taxon>Saccharopolyspora</taxon>
    </lineage>
</organism>
<dbReference type="PANTHER" id="PTHR43248">
    <property type="entry name" value="2-SUCCINYL-6-HYDROXY-2,4-CYCLOHEXADIENE-1-CARBOXYLATE SYNTHASE"/>
    <property type="match status" value="1"/>
</dbReference>
<comment type="caution">
    <text evidence="7">The sequence shown here is derived from an EMBL/GenBank/DDBJ whole genome shotgun (WGS) entry which is preliminary data.</text>
</comment>
<keyword evidence="3 7" id="KW-0378">Hydrolase</keyword>
<feature type="domain" description="Peptidase S33 tripeptidyl aminopeptidase-like C-terminal" evidence="6">
    <location>
        <begin position="385"/>
        <end position="481"/>
    </location>
</feature>
<dbReference type="InterPro" id="IPR013595">
    <property type="entry name" value="Pept_S33_TAP-like_C"/>
</dbReference>
<dbReference type="SUPFAM" id="SSF53474">
    <property type="entry name" value="alpha/beta-Hydrolases"/>
    <property type="match status" value="1"/>
</dbReference>
<dbReference type="RefSeq" id="WP_270954385.1">
    <property type="nucleotide sequence ID" value="NZ_JAQGLA010000142.1"/>
</dbReference>
<feature type="chain" id="PRO_5047060247" evidence="5">
    <location>
        <begin position="28"/>
        <end position="532"/>
    </location>
</feature>
<gene>
    <name evidence="7" type="ORF">OU415_36975</name>
</gene>
<evidence type="ECO:0000259" key="6">
    <source>
        <dbReference type="Pfam" id="PF08386"/>
    </source>
</evidence>
<dbReference type="PANTHER" id="PTHR43248:SF29">
    <property type="entry name" value="TRIPEPTIDYL AMINOPEPTIDASE"/>
    <property type="match status" value="1"/>
</dbReference>
<dbReference type="GO" id="GO:0016787">
    <property type="term" value="F:hydrolase activity"/>
    <property type="evidence" value="ECO:0007669"/>
    <property type="project" value="UniProtKB-KW"/>
</dbReference>
<evidence type="ECO:0000313" key="7">
    <source>
        <dbReference type="EMBL" id="MDA3631067.1"/>
    </source>
</evidence>
<feature type="signal peptide" evidence="5">
    <location>
        <begin position="1"/>
        <end position="27"/>
    </location>
</feature>
<accession>A0ABT4VCP3</accession>
<evidence type="ECO:0000256" key="2">
    <source>
        <dbReference type="ARBA" id="ARBA00022729"/>
    </source>
</evidence>
<evidence type="ECO:0000256" key="5">
    <source>
        <dbReference type="SAM" id="SignalP"/>
    </source>
</evidence>
<proteinExistence type="inferred from homology"/>
<evidence type="ECO:0000313" key="8">
    <source>
        <dbReference type="Proteomes" id="UP001210380"/>
    </source>
</evidence>
<feature type="region of interest" description="Disordered" evidence="4">
    <location>
        <begin position="473"/>
        <end position="532"/>
    </location>
</feature>
<dbReference type="InterPro" id="IPR051601">
    <property type="entry name" value="Serine_prot/Carboxylest_S33"/>
</dbReference>
<evidence type="ECO:0000256" key="1">
    <source>
        <dbReference type="ARBA" id="ARBA00010088"/>
    </source>
</evidence>
<comment type="similarity">
    <text evidence="1">Belongs to the peptidase S33 family.</text>
</comment>
<sequence length="532" mass="58421">MKRSFALGLAGAAVLASTAVTGSTAQAAPGLQFGPCPEDVSKPYPQLQCAELQVPLDYRDPSGEQLKLLVSKQPARKPEARRGSLLINPGGPGGPGVGFAGSLAAKLPAAVLDSYDLIGFDTRNVAHSTPISCVDPGTYWKTPLPDPDAPQAREQNWQRAQQYADGCQQRAGKYLPHLNTPTNARDVDRIREALGEQKISYLGYSYGTYLGAVYGQLFPQHVDRMILDSMVNPDTSEIWYRNNLNQDIAAQERLGLYFDWIAQHDDVFHLGTERRQVQAAWDGVQAELRKAPRGKLGPAEFIDLAFNALYGETSWKPLAEGLADFHLRNDDKKLADQVEPKDELAENGNAIYNAVECADAPWPTRQREWERDSERLAKDYPLAAWYNSWTVAPCRFWQAPRQEPLKITGDGLPPVLLFNSEHDVATPYEGALEMHRSLPSSVMVTERDAGKHGVWALAGNAEADRIGTDYLVNGTLPPDDVEVPGHPAPDPKAPATQQKTLDLPLTRGRPGPTPDPAFRSRRTTQCPSATGF</sequence>
<keyword evidence="8" id="KW-1185">Reference proteome</keyword>
<dbReference type="EMBL" id="JAQGLA010000142">
    <property type="protein sequence ID" value="MDA3631067.1"/>
    <property type="molecule type" value="Genomic_DNA"/>
</dbReference>
<evidence type="ECO:0000256" key="3">
    <source>
        <dbReference type="ARBA" id="ARBA00022801"/>
    </source>
</evidence>
<dbReference type="Pfam" id="PF08386">
    <property type="entry name" value="Abhydrolase_4"/>
    <property type="match status" value="1"/>
</dbReference>
<dbReference type="Gene3D" id="3.40.50.1820">
    <property type="entry name" value="alpha/beta hydrolase"/>
    <property type="match status" value="1"/>
</dbReference>
<evidence type="ECO:0000256" key="4">
    <source>
        <dbReference type="SAM" id="MobiDB-lite"/>
    </source>
</evidence>
<dbReference type="Proteomes" id="UP001210380">
    <property type="component" value="Unassembled WGS sequence"/>
</dbReference>
<reference evidence="7 8" key="1">
    <citation type="submission" date="2022-11" db="EMBL/GenBank/DDBJ databases">
        <title>Draft genome sequence of Saccharopolyspora sp. WRP15-2 isolated from rhizosphere soils of wild rice in Thailand.</title>
        <authorList>
            <person name="Duangmal K."/>
            <person name="Kammanee S."/>
            <person name="Muangham S."/>
        </authorList>
    </citation>
    <scope>NUCLEOTIDE SEQUENCE [LARGE SCALE GENOMIC DNA]</scope>
    <source>
        <strain evidence="7 8">WRP15-2</strain>
    </source>
</reference>
<keyword evidence="2 5" id="KW-0732">Signal</keyword>
<dbReference type="InterPro" id="IPR029058">
    <property type="entry name" value="AB_hydrolase_fold"/>
</dbReference>
<name>A0ABT4VCP3_9PSEU</name>
<feature type="non-terminal residue" evidence="7">
    <location>
        <position position="532"/>
    </location>
</feature>